<keyword evidence="1" id="KW-0812">Transmembrane</keyword>
<evidence type="ECO:0000256" key="1">
    <source>
        <dbReference type="SAM" id="Phobius"/>
    </source>
</evidence>
<sequence>MDDNDVLATKVRKRIIDHCRYLVASTGTGTILSNVLIVIADFDHAFGFYLALLYADGP</sequence>
<reference evidence="2 3" key="1">
    <citation type="submission" date="2019-11" db="EMBL/GenBank/DDBJ databases">
        <title>Metabolism of dissolved organic matter in forest soils.</title>
        <authorList>
            <person name="Cyle K.T."/>
            <person name="Wilhelm R.C."/>
            <person name="Martinez C.E."/>
        </authorList>
    </citation>
    <scope>NUCLEOTIDE SEQUENCE [LARGE SCALE GENOMIC DNA]</scope>
    <source>
        <strain evidence="2 3">5N</strain>
    </source>
</reference>
<keyword evidence="1" id="KW-1133">Transmembrane helix</keyword>
<keyword evidence="3" id="KW-1185">Reference proteome</keyword>
<feature type="transmembrane region" description="Helical" evidence="1">
    <location>
        <begin position="21"/>
        <end position="40"/>
    </location>
</feature>
<dbReference type="Proteomes" id="UP000655523">
    <property type="component" value="Unassembled WGS sequence"/>
</dbReference>
<keyword evidence="1" id="KW-0472">Membrane</keyword>
<dbReference type="AlphaFoldDB" id="A0A972NNI9"/>
<name>A0A972NNI9_9BURK</name>
<comment type="caution">
    <text evidence="2">The sequence shown here is derived from an EMBL/GenBank/DDBJ whole genome shotgun (WGS) entry which is preliminary data.</text>
</comment>
<gene>
    <name evidence="2" type="ORF">GNZ13_20140</name>
</gene>
<organism evidence="2 3">
    <name type="scientific">Paraburkholderia elongata</name>
    <dbReference type="NCBI Taxonomy" id="2675747"/>
    <lineage>
        <taxon>Bacteria</taxon>
        <taxon>Pseudomonadati</taxon>
        <taxon>Pseudomonadota</taxon>
        <taxon>Betaproteobacteria</taxon>
        <taxon>Burkholderiales</taxon>
        <taxon>Burkholderiaceae</taxon>
        <taxon>Paraburkholderia</taxon>
    </lineage>
</organism>
<evidence type="ECO:0000313" key="2">
    <source>
        <dbReference type="EMBL" id="NPT56831.1"/>
    </source>
</evidence>
<accession>A0A972NNI9</accession>
<proteinExistence type="predicted"/>
<dbReference type="EMBL" id="WOEZ01000105">
    <property type="protein sequence ID" value="NPT56831.1"/>
    <property type="molecule type" value="Genomic_DNA"/>
</dbReference>
<protein>
    <submittedName>
        <fullName evidence="2">Uncharacterized protein</fullName>
    </submittedName>
</protein>
<evidence type="ECO:0000313" key="3">
    <source>
        <dbReference type="Proteomes" id="UP000655523"/>
    </source>
</evidence>
<dbReference type="RefSeq" id="WP_172167513.1">
    <property type="nucleotide sequence ID" value="NZ_WOEZ01000105.1"/>
</dbReference>